<evidence type="ECO:0000256" key="7">
    <source>
        <dbReference type="ARBA" id="ARBA00023180"/>
    </source>
</evidence>
<dbReference type="InterPro" id="IPR046338">
    <property type="entry name" value="GAIN_dom_sf"/>
</dbReference>
<reference evidence="10 11" key="1">
    <citation type="submission" date="2019-03" db="EMBL/GenBank/DDBJ databases">
        <title>First draft genome of Liparis tanakae, snailfish: a comprehensive survey of snailfish specific genes.</title>
        <authorList>
            <person name="Kim W."/>
            <person name="Song I."/>
            <person name="Jeong J.-H."/>
            <person name="Kim D."/>
            <person name="Kim S."/>
            <person name="Ryu S."/>
            <person name="Song J.Y."/>
            <person name="Lee S.K."/>
        </authorList>
    </citation>
    <scope>NUCLEOTIDE SEQUENCE [LARGE SCALE GENOMIC DNA]</scope>
    <source>
        <tissue evidence="10">Muscle</tissue>
    </source>
</reference>
<keyword evidence="6" id="KW-1015">Disulfide bond</keyword>
<evidence type="ECO:0000313" key="11">
    <source>
        <dbReference type="Proteomes" id="UP000314294"/>
    </source>
</evidence>
<dbReference type="Pfam" id="PF00002">
    <property type="entry name" value="7tm_2"/>
    <property type="match status" value="1"/>
</dbReference>
<dbReference type="PANTHER" id="PTHR45813">
    <property type="entry name" value="IG-LIKE DOMAIN-CONTAINING PROTEIN"/>
    <property type="match status" value="1"/>
</dbReference>
<comment type="caution">
    <text evidence="10">The sequence shown here is derived from an EMBL/GenBank/DDBJ whole genome shotgun (WGS) entry which is preliminary data.</text>
</comment>
<dbReference type="Gene3D" id="1.20.1070.10">
    <property type="entry name" value="Rhodopsin 7-helix transmembrane proteins"/>
    <property type="match status" value="2"/>
</dbReference>
<protein>
    <submittedName>
        <fullName evidence="10">Adhesion G protein-coupled receptor F5</fullName>
    </submittedName>
</protein>
<feature type="transmembrane region" description="Helical" evidence="8">
    <location>
        <begin position="466"/>
        <end position="486"/>
    </location>
</feature>
<keyword evidence="3 8" id="KW-0812">Transmembrane</keyword>
<dbReference type="EMBL" id="SRLO01000023">
    <property type="protein sequence ID" value="TNN84997.1"/>
    <property type="molecule type" value="Genomic_DNA"/>
</dbReference>
<keyword evidence="7" id="KW-0325">Glycoprotein</keyword>
<proteinExistence type="inferred from homology"/>
<evidence type="ECO:0000256" key="5">
    <source>
        <dbReference type="ARBA" id="ARBA00023136"/>
    </source>
</evidence>
<sequence>MCPAGLYECGFTKGSIRHTAKASVKVILLPDEITMKIDPLSVDCTQKAPTDVIPVTVTATILKTPEHYEVVWTYFDVLESIPFNISNDPFCMEESDLVGDYWPKSPSGDTVLNTTCAEGRVGYKSRTCEGTTWQPVFYYCVNEQLDKINDEAFNFLKGLNATQDMANAIFLGLQNNSLVESDQSDYMADINSSINTLNLMDRASEYFDMQPGVLPDLMIAASNMLNVSWAAVNQTVVHDMSANYLESVEGLVDKIHVNKTAENIMDNNDSSLEVNTQFPKEKMNFTKPHCVFWNVTMRDWSDEGCAIVKSANVNQTFCQCEHLTSFSVLFAKEDISTEILDIITYVGLGVSICCLVVFLTIEYLVWGAVVKSNLSLYRHTSIVNIATFLLLGDISFLASEDGIGETMCFALTSSAPDSSKGGDKEAIKGMIKVVIFLTPVFGLTWIIGFALLILDSNNPMFAVANYGFTILNSFQGLFLLITGVFADKKVRDEVLKLIMAKTGNDGTVTSTTNTKDK</sequence>
<evidence type="ECO:0000259" key="9">
    <source>
        <dbReference type="PROSITE" id="PS50221"/>
    </source>
</evidence>
<name>A0A4Z2J4Q4_9TELE</name>
<dbReference type="InterPro" id="IPR057244">
    <property type="entry name" value="GAIN_B"/>
</dbReference>
<evidence type="ECO:0000256" key="2">
    <source>
        <dbReference type="ARBA" id="ARBA00007343"/>
    </source>
</evidence>
<gene>
    <name evidence="10" type="primary">Adgrf5_1</name>
    <name evidence="10" type="ORF">EYF80_004651</name>
</gene>
<evidence type="ECO:0000313" key="10">
    <source>
        <dbReference type="EMBL" id="TNN84997.1"/>
    </source>
</evidence>
<dbReference type="InterPro" id="IPR000203">
    <property type="entry name" value="GPS"/>
</dbReference>
<comment type="subcellular location">
    <subcellularLocation>
        <location evidence="1">Membrane</location>
        <topology evidence="1">Multi-pass membrane protein</topology>
    </subcellularLocation>
</comment>
<dbReference type="PROSITE" id="PS50221">
    <property type="entry name" value="GAIN_B"/>
    <property type="match status" value="1"/>
</dbReference>
<dbReference type="InterPro" id="IPR051587">
    <property type="entry name" value="Adhesion_GPCR"/>
</dbReference>
<dbReference type="PANTHER" id="PTHR45813:SF2">
    <property type="entry name" value="ADHESION G-PROTEIN COUPLED RECEPTOR F3"/>
    <property type="match status" value="1"/>
</dbReference>
<dbReference type="AlphaFoldDB" id="A0A4Z2J4Q4"/>
<feature type="transmembrane region" description="Helical" evidence="8">
    <location>
        <begin position="433"/>
        <end position="454"/>
    </location>
</feature>
<keyword evidence="5 8" id="KW-0472">Membrane</keyword>
<dbReference type="InterPro" id="IPR000832">
    <property type="entry name" value="GPCR_2_secretin-like"/>
</dbReference>
<evidence type="ECO:0000256" key="1">
    <source>
        <dbReference type="ARBA" id="ARBA00004141"/>
    </source>
</evidence>
<comment type="similarity">
    <text evidence="2">Belongs to the G-protein coupled receptor 2 family. Adhesion G-protein coupled receptor (ADGR) subfamily.</text>
</comment>
<evidence type="ECO:0000256" key="4">
    <source>
        <dbReference type="ARBA" id="ARBA00022989"/>
    </source>
</evidence>
<dbReference type="GO" id="GO:0016020">
    <property type="term" value="C:membrane"/>
    <property type="evidence" value="ECO:0007669"/>
    <property type="project" value="UniProtKB-SubCell"/>
</dbReference>
<feature type="domain" description="GAIN-B" evidence="9">
    <location>
        <begin position="174"/>
        <end position="336"/>
    </location>
</feature>
<dbReference type="GO" id="GO:0007189">
    <property type="term" value="P:adenylate cyclase-activating G protein-coupled receptor signaling pathway"/>
    <property type="evidence" value="ECO:0007669"/>
    <property type="project" value="TreeGrafter"/>
</dbReference>
<evidence type="ECO:0000256" key="8">
    <source>
        <dbReference type="SAM" id="Phobius"/>
    </source>
</evidence>
<evidence type="ECO:0000256" key="6">
    <source>
        <dbReference type="ARBA" id="ARBA00023157"/>
    </source>
</evidence>
<feature type="transmembrane region" description="Helical" evidence="8">
    <location>
        <begin position="342"/>
        <end position="369"/>
    </location>
</feature>
<keyword evidence="4 8" id="KW-1133">Transmembrane helix</keyword>
<dbReference type="Pfam" id="PF01825">
    <property type="entry name" value="GPS"/>
    <property type="match status" value="1"/>
</dbReference>
<keyword evidence="10" id="KW-0675">Receptor</keyword>
<dbReference type="GO" id="GO:0004930">
    <property type="term" value="F:G protein-coupled receptor activity"/>
    <property type="evidence" value="ECO:0007669"/>
    <property type="project" value="InterPro"/>
</dbReference>
<dbReference type="Proteomes" id="UP000314294">
    <property type="component" value="Unassembled WGS sequence"/>
</dbReference>
<accession>A0A4Z2J4Q4</accession>
<dbReference type="SMART" id="SM00303">
    <property type="entry name" value="GPS"/>
    <property type="match status" value="1"/>
</dbReference>
<dbReference type="Gene3D" id="2.60.220.50">
    <property type="match status" value="1"/>
</dbReference>
<dbReference type="OrthoDB" id="10040049at2759"/>
<evidence type="ECO:0000256" key="3">
    <source>
        <dbReference type="ARBA" id="ARBA00022692"/>
    </source>
</evidence>
<organism evidence="10 11">
    <name type="scientific">Liparis tanakae</name>
    <name type="common">Tanaka's snailfish</name>
    <dbReference type="NCBI Taxonomy" id="230148"/>
    <lineage>
        <taxon>Eukaryota</taxon>
        <taxon>Metazoa</taxon>
        <taxon>Chordata</taxon>
        <taxon>Craniata</taxon>
        <taxon>Vertebrata</taxon>
        <taxon>Euteleostomi</taxon>
        <taxon>Actinopterygii</taxon>
        <taxon>Neopterygii</taxon>
        <taxon>Teleostei</taxon>
        <taxon>Neoteleostei</taxon>
        <taxon>Acanthomorphata</taxon>
        <taxon>Eupercaria</taxon>
        <taxon>Perciformes</taxon>
        <taxon>Cottioidei</taxon>
        <taxon>Cottales</taxon>
        <taxon>Liparidae</taxon>
        <taxon>Liparis</taxon>
    </lineage>
</organism>
<keyword evidence="11" id="KW-1185">Reference proteome</keyword>